<evidence type="ECO:0000256" key="1">
    <source>
        <dbReference type="SAM" id="Phobius"/>
    </source>
</evidence>
<dbReference type="Proteomes" id="UP000265725">
    <property type="component" value="Chromosome"/>
</dbReference>
<evidence type="ECO:0000313" key="3">
    <source>
        <dbReference type="Proteomes" id="UP000265725"/>
    </source>
</evidence>
<organism evidence="2 3">
    <name type="scientific">Paenisporosarcina cavernae</name>
    <dbReference type="NCBI Taxonomy" id="2320858"/>
    <lineage>
        <taxon>Bacteria</taxon>
        <taxon>Bacillati</taxon>
        <taxon>Bacillota</taxon>
        <taxon>Bacilli</taxon>
        <taxon>Bacillales</taxon>
        <taxon>Caryophanaceae</taxon>
        <taxon>Paenisporosarcina</taxon>
    </lineage>
</organism>
<dbReference type="OrthoDB" id="2454720at2"/>
<keyword evidence="1" id="KW-0812">Transmembrane</keyword>
<gene>
    <name evidence="2" type="ORF">D3873_12110</name>
</gene>
<dbReference type="RefSeq" id="WP_119884254.1">
    <property type="nucleotide sequence ID" value="NZ_CP032418.1"/>
</dbReference>
<name>A0A385YXA1_9BACL</name>
<proteinExistence type="predicted"/>
<keyword evidence="1" id="KW-0472">Membrane</keyword>
<dbReference type="AlphaFoldDB" id="A0A385YXA1"/>
<dbReference type="KEGG" id="paek:D3873_12110"/>
<sequence>MAIATFLLIAWILNWFNFQQLFIQAVNELFGKKVTTATYYFIFFAIEAFGDIILFFQGTYKSIFLTM</sequence>
<dbReference type="EMBL" id="CP032418">
    <property type="protein sequence ID" value="AYC30537.1"/>
    <property type="molecule type" value="Genomic_DNA"/>
</dbReference>
<keyword evidence="3" id="KW-1185">Reference proteome</keyword>
<reference evidence="3" key="1">
    <citation type="submission" date="2018-09" db="EMBL/GenBank/DDBJ databases">
        <authorList>
            <person name="Zhu H."/>
        </authorList>
    </citation>
    <scope>NUCLEOTIDE SEQUENCE [LARGE SCALE GENOMIC DNA]</scope>
    <source>
        <strain evidence="3">K2R23-3</strain>
    </source>
</reference>
<evidence type="ECO:0000313" key="2">
    <source>
        <dbReference type="EMBL" id="AYC30537.1"/>
    </source>
</evidence>
<feature type="transmembrane region" description="Helical" evidence="1">
    <location>
        <begin position="41"/>
        <end position="60"/>
    </location>
</feature>
<protein>
    <submittedName>
        <fullName evidence="2">Uncharacterized protein</fullName>
    </submittedName>
</protein>
<accession>A0A385YXA1</accession>
<keyword evidence="1" id="KW-1133">Transmembrane helix</keyword>